<reference evidence="4 5" key="1">
    <citation type="submission" date="2020-04" db="EMBL/GenBank/DDBJ databases">
        <authorList>
            <person name="Zhang R."/>
            <person name="Schippers A."/>
        </authorList>
    </citation>
    <scope>NUCLEOTIDE SEQUENCE [LARGE SCALE GENOMIC DNA]</scope>
    <source>
        <strain evidence="4 5">DSM 109850</strain>
    </source>
</reference>
<dbReference type="RefSeq" id="WP_169099616.1">
    <property type="nucleotide sequence ID" value="NZ_JABBVZ010000033.1"/>
</dbReference>
<feature type="domain" description="N-acetyltransferase" evidence="3">
    <location>
        <begin position="1"/>
        <end position="138"/>
    </location>
</feature>
<dbReference type="Pfam" id="PF00583">
    <property type="entry name" value="Acetyltransf_1"/>
    <property type="match status" value="1"/>
</dbReference>
<dbReference type="Proteomes" id="UP000533476">
    <property type="component" value="Unassembled WGS sequence"/>
</dbReference>
<dbReference type="CDD" id="cd04301">
    <property type="entry name" value="NAT_SF"/>
    <property type="match status" value="1"/>
</dbReference>
<evidence type="ECO:0000259" key="3">
    <source>
        <dbReference type="PROSITE" id="PS51186"/>
    </source>
</evidence>
<protein>
    <submittedName>
        <fullName evidence="4">GNAT family N-acetyltransferase</fullName>
    </submittedName>
</protein>
<keyword evidence="2" id="KW-0012">Acyltransferase</keyword>
<comment type="caution">
    <text evidence="4">The sequence shown here is derived from an EMBL/GenBank/DDBJ whole genome shotgun (WGS) entry which is preliminary data.</text>
</comment>
<dbReference type="GO" id="GO:0016747">
    <property type="term" value="F:acyltransferase activity, transferring groups other than amino-acyl groups"/>
    <property type="evidence" value="ECO:0007669"/>
    <property type="project" value="InterPro"/>
</dbReference>
<dbReference type="InterPro" id="IPR050832">
    <property type="entry name" value="Bact_Acetyltransf"/>
</dbReference>
<dbReference type="PROSITE" id="PS51186">
    <property type="entry name" value="GNAT"/>
    <property type="match status" value="1"/>
</dbReference>
<dbReference type="PANTHER" id="PTHR43877">
    <property type="entry name" value="AMINOALKYLPHOSPHONATE N-ACETYLTRANSFERASE-RELATED-RELATED"/>
    <property type="match status" value="1"/>
</dbReference>
<gene>
    <name evidence="4" type="ORF">HIJ39_11000</name>
</gene>
<accession>A0A7Y0Q3E2</accession>
<evidence type="ECO:0000313" key="5">
    <source>
        <dbReference type="Proteomes" id="UP000533476"/>
    </source>
</evidence>
<dbReference type="Gene3D" id="3.40.630.30">
    <property type="match status" value="1"/>
</dbReference>
<dbReference type="EMBL" id="JABBVZ010000033">
    <property type="protein sequence ID" value="NMP22876.1"/>
    <property type="molecule type" value="Genomic_DNA"/>
</dbReference>
<proteinExistence type="predicted"/>
<evidence type="ECO:0000313" key="4">
    <source>
        <dbReference type="EMBL" id="NMP22876.1"/>
    </source>
</evidence>
<evidence type="ECO:0000256" key="2">
    <source>
        <dbReference type="ARBA" id="ARBA00023315"/>
    </source>
</evidence>
<dbReference type="AlphaFoldDB" id="A0A7Y0Q3E2"/>
<organism evidence="4 5">
    <name type="scientific">Sulfobacillus harzensis</name>
    <dbReference type="NCBI Taxonomy" id="2729629"/>
    <lineage>
        <taxon>Bacteria</taxon>
        <taxon>Bacillati</taxon>
        <taxon>Bacillota</taxon>
        <taxon>Clostridia</taxon>
        <taxon>Eubacteriales</taxon>
        <taxon>Clostridiales Family XVII. Incertae Sedis</taxon>
        <taxon>Sulfobacillus</taxon>
    </lineage>
</organism>
<dbReference type="InterPro" id="IPR016181">
    <property type="entry name" value="Acyl_CoA_acyltransferase"/>
</dbReference>
<dbReference type="SUPFAM" id="SSF55729">
    <property type="entry name" value="Acyl-CoA N-acyltransferases (Nat)"/>
    <property type="match status" value="1"/>
</dbReference>
<evidence type="ECO:0000256" key="1">
    <source>
        <dbReference type="ARBA" id="ARBA00022679"/>
    </source>
</evidence>
<keyword evidence="5" id="KW-1185">Reference proteome</keyword>
<sequence length="160" mass="18235">MLTLVTSPHQWEEALPLLMDAMGRWSAVSEWGRRYLTDPEDTLWVWETPRGPVGVIGFHRQPGRSAEITHIAIHSPWRGRGLGRQLIQAAWSRHPDVEQLVLETDDDAIAFYRRLGWDCQAIGPKKPGWRTRYRCTCSRNDASGSIVDVGSHFMRKDDGA</sequence>
<keyword evidence="1 4" id="KW-0808">Transferase</keyword>
<dbReference type="InterPro" id="IPR000182">
    <property type="entry name" value="GNAT_dom"/>
</dbReference>
<name>A0A7Y0Q3E2_9FIRM</name>